<organism evidence="1 2">
    <name type="scientific">Anaplasma phagocytophilum str. NCH-1</name>
    <dbReference type="NCBI Taxonomy" id="1359161"/>
    <lineage>
        <taxon>Bacteria</taxon>
        <taxon>Pseudomonadati</taxon>
        <taxon>Pseudomonadota</taxon>
        <taxon>Alphaproteobacteria</taxon>
        <taxon>Rickettsiales</taxon>
        <taxon>Anaplasmataceae</taxon>
        <taxon>Anaplasma</taxon>
        <taxon>phagocytophilum group</taxon>
    </lineage>
</organism>
<comment type="caution">
    <text evidence="1">The sequence shown here is derived from an EMBL/GenBank/DDBJ whole genome shotgun (WGS) entry which is preliminary data.</text>
</comment>
<evidence type="ECO:0000313" key="1">
    <source>
        <dbReference type="EMBL" id="KJV63035.1"/>
    </source>
</evidence>
<name>A0A0F3N4M9_ANAPH</name>
<evidence type="ECO:0000313" key="2">
    <source>
        <dbReference type="Proteomes" id="UP000033754"/>
    </source>
</evidence>
<accession>A0A0F3N4M9</accession>
<dbReference type="EMBL" id="LANT01000008">
    <property type="protein sequence ID" value="KJV63035.1"/>
    <property type="molecule type" value="Genomic_DNA"/>
</dbReference>
<gene>
    <name evidence="1" type="ORF">EPHNCH_1117</name>
</gene>
<reference evidence="1 2" key="1">
    <citation type="submission" date="2015-01" db="EMBL/GenBank/DDBJ databases">
        <title>Genome Sequencing of Rickettsiales.</title>
        <authorList>
            <person name="Daugherty S.C."/>
            <person name="Su Q."/>
            <person name="Abolude K."/>
            <person name="Beier-Sexton M."/>
            <person name="Carlyon J.A."/>
            <person name="Carter R."/>
            <person name="Day N.P."/>
            <person name="Dumler S.J."/>
            <person name="Dyachenko V."/>
            <person name="Godinez A."/>
            <person name="Kurtti T.J."/>
            <person name="Lichay M."/>
            <person name="Mullins K.E."/>
            <person name="Ott S."/>
            <person name="Pappas-Brown V."/>
            <person name="Paris D.H."/>
            <person name="Patel P."/>
            <person name="Richards A.L."/>
            <person name="Sadzewicz L."/>
            <person name="Sears K."/>
            <person name="Seidman D."/>
            <person name="Sengamalay N."/>
            <person name="Stenos J."/>
            <person name="Tallon L.J."/>
            <person name="Vincent G."/>
            <person name="Fraser C.M."/>
            <person name="Munderloh U."/>
            <person name="Dunning-Hotopp J.C."/>
        </authorList>
    </citation>
    <scope>NUCLEOTIDE SEQUENCE [LARGE SCALE GENOMIC DNA]</scope>
    <source>
        <strain evidence="1 2">NCH-1</strain>
    </source>
</reference>
<proteinExistence type="predicted"/>
<sequence>MGGRSQEAFHLGLLCLCRFRRKMCNHDIVHVVNTPTKKAY</sequence>
<dbReference type="PATRIC" id="fig|1359161.3.peg.1259"/>
<protein>
    <submittedName>
        <fullName evidence="1">Uncharacterized protein</fullName>
    </submittedName>
</protein>
<dbReference type="Proteomes" id="UP000033754">
    <property type="component" value="Unassembled WGS sequence"/>
</dbReference>
<dbReference type="AlphaFoldDB" id="A0A0F3N4M9"/>